<evidence type="ECO:0000259" key="2">
    <source>
        <dbReference type="PROSITE" id="PS51782"/>
    </source>
</evidence>
<dbReference type="InterPro" id="IPR014256">
    <property type="entry name" value="Spore_VI_D"/>
</dbReference>
<feature type="domain" description="LysM" evidence="2">
    <location>
        <begin position="283"/>
        <end position="327"/>
    </location>
</feature>
<accession>A0ABY9JZ88</accession>
<dbReference type="PROSITE" id="PS51782">
    <property type="entry name" value="LYSM"/>
    <property type="match status" value="1"/>
</dbReference>
<organism evidence="3 4">
    <name type="scientific">Bacillus carboniphilus</name>
    <dbReference type="NCBI Taxonomy" id="86663"/>
    <lineage>
        <taxon>Bacteria</taxon>
        <taxon>Bacillati</taxon>
        <taxon>Bacillota</taxon>
        <taxon>Bacilli</taxon>
        <taxon>Bacillales</taxon>
        <taxon>Bacillaceae</taxon>
        <taxon>Bacillus</taxon>
    </lineage>
</organism>
<sequence length="335" mass="38672">MSEAQSPLRFEVEEVIWFQKGQEVRELVNMSLEPDVAIQEHEQYVSIKGALILTGEYRMASELNTVDSTVIHPNARYIHEVTTRDDGVSEFINRFPVDITIPRDRINSLEEIYVNVDSFDYDFPETRCLQLQAGLLISGLQDQVQLNSEREEGSVSIQEQPESIEDVEQEALYRSTTLEEDVPIVEPQVEERVQTLLDEDETDEHELYTIYEEEEEDELTVEVRKARSPQTPNHQMEQGINQTSIQPMNQGGQEEEEERTNDNSLYLKDLFTTSEEEDFSKLKLCIVQQGDSLESICERYDVSMQQLIRVNQLSADDDVSEGQIVYIPLYSMQNS</sequence>
<feature type="region of interest" description="Disordered" evidence="1">
    <location>
        <begin position="214"/>
        <end position="261"/>
    </location>
</feature>
<name>A0ABY9JZ88_9BACI</name>
<evidence type="ECO:0000313" key="4">
    <source>
        <dbReference type="Proteomes" id="UP001197974"/>
    </source>
</evidence>
<dbReference type="EMBL" id="CP129013">
    <property type="protein sequence ID" value="WLR44099.1"/>
    <property type="molecule type" value="Genomic_DNA"/>
</dbReference>
<evidence type="ECO:0000256" key="1">
    <source>
        <dbReference type="SAM" id="MobiDB-lite"/>
    </source>
</evidence>
<keyword evidence="4" id="KW-1185">Reference proteome</keyword>
<dbReference type="InterPro" id="IPR048862">
    <property type="entry name" value="SPOCS_spoVID_N"/>
</dbReference>
<dbReference type="SMART" id="SM00257">
    <property type="entry name" value="LysM"/>
    <property type="match status" value="1"/>
</dbReference>
<dbReference type="SUPFAM" id="SSF54106">
    <property type="entry name" value="LysM domain"/>
    <property type="match status" value="1"/>
</dbReference>
<reference evidence="3 4" key="1">
    <citation type="submission" date="2023-06" db="EMBL/GenBank/DDBJ databases">
        <title>Five Gram-positive bacteria isolated from mangrove sediments in Shenzhen, Guangdong, China.</title>
        <authorList>
            <person name="Yu S."/>
            <person name="Zheng W."/>
            <person name="Huang Y."/>
        </authorList>
    </citation>
    <scope>NUCLEOTIDE SEQUENCE [LARGE SCALE GENOMIC DNA]</scope>
    <source>
        <strain evidence="3 4">SaN35-3</strain>
    </source>
</reference>
<dbReference type="Gene3D" id="3.10.350.10">
    <property type="entry name" value="LysM domain"/>
    <property type="match status" value="1"/>
</dbReference>
<proteinExistence type="predicted"/>
<protein>
    <submittedName>
        <fullName evidence="3">Stage VI sporulation protein D</fullName>
    </submittedName>
</protein>
<dbReference type="InterPro" id="IPR036779">
    <property type="entry name" value="LysM_dom_sf"/>
</dbReference>
<evidence type="ECO:0000313" key="3">
    <source>
        <dbReference type="EMBL" id="WLR44099.1"/>
    </source>
</evidence>
<dbReference type="RefSeq" id="WP_226542174.1">
    <property type="nucleotide sequence ID" value="NZ_CP129013.1"/>
</dbReference>
<gene>
    <name evidence="3" type="primary">spoVID</name>
    <name evidence="3" type="ORF">LC087_08390</name>
</gene>
<feature type="compositionally biased region" description="Polar residues" evidence="1">
    <location>
        <begin position="228"/>
        <end position="252"/>
    </location>
</feature>
<dbReference type="Pfam" id="PF01476">
    <property type="entry name" value="LysM"/>
    <property type="match status" value="1"/>
</dbReference>
<dbReference type="NCBIfam" id="TIGR02907">
    <property type="entry name" value="spore_VI_D"/>
    <property type="match status" value="1"/>
</dbReference>
<dbReference type="InterPro" id="IPR018392">
    <property type="entry name" value="LysM"/>
</dbReference>
<dbReference type="Pfam" id="PF20918">
    <property type="entry name" value="SPOCS_spoVID-N"/>
    <property type="match status" value="1"/>
</dbReference>
<dbReference type="Proteomes" id="UP001197974">
    <property type="component" value="Chromosome"/>
</dbReference>